<organism evidence="1 3">
    <name type="scientific">Vitis vinifera</name>
    <name type="common">Grape</name>
    <dbReference type="NCBI Taxonomy" id="29760"/>
    <lineage>
        <taxon>Eukaryota</taxon>
        <taxon>Viridiplantae</taxon>
        <taxon>Streptophyta</taxon>
        <taxon>Embryophyta</taxon>
        <taxon>Tracheophyta</taxon>
        <taxon>Spermatophyta</taxon>
        <taxon>Magnoliopsida</taxon>
        <taxon>eudicotyledons</taxon>
        <taxon>Gunneridae</taxon>
        <taxon>Pentapetalae</taxon>
        <taxon>rosids</taxon>
        <taxon>Vitales</taxon>
        <taxon>Vitaceae</taxon>
        <taxon>Viteae</taxon>
        <taxon>Vitis</taxon>
    </lineage>
</organism>
<proteinExistence type="predicted"/>
<sequence length="64" mass="7359">MEMSLGKVLRFRSSNGKLELLTTVYLYAIRKSWNSLRKPREPQMRAGSKLLSIVESRPDPLLPV</sequence>
<evidence type="ECO:0000313" key="2">
    <source>
        <dbReference type="EMBL" id="RVX21912.1"/>
    </source>
</evidence>
<accession>A0A438F6K7</accession>
<protein>
    <submittedName>
        <fullName evidence="1">Uncharacterized protein</fullName>
    </submittedName>
</protein>
<gene>
    <name evidence="2" type="ORF">CK203_001096</name>
    <name evidence="1" type="ORF">CK203_102827</name>
</gene>
<comment type="caution">
    <text evidence="1">The sequence shown here is derived from an EMBL/GenBank/DDBJ whole genome shotgun (WGS) entry which is preliminary data.</text>
</comment>
<reference evidence="1 3" key="1">
    <citation type="journal article" date="2018" name="PLoS Genet.">
        <title>Population sequencing reveals clonal diversity and ancestral inbreeding in the grapevine cultivar Chardonnay.</title>
        <authorList>
            <person name="Roach M.J."/>
            <person name="Johnson D.L."/>
            <person name="Bohlmann J."/>
            <person name="van Vuuren H.J."/>
            <person name="Jones S.J."/>
            <person name="Pretorius I.S."/>
            <person name="Schmidt S.A."/>
            <person name="Borneman A.R."/>
        </authorList>
    </citation>
    <scope>NUCLEOTIDE SEQUENCE [LARGE SCALE GENOMIC DNA]</scope>
    <source>
        <strain evidence="3">cv. Chardonnay</strain>
        <strain evidence="1">I10V1</strain>
        <tissue evidence="1">Leaf</tissue>
    </source>
</reference>
<dbReference type="AlphaFoldDB" id="A0A438F6K7"/>
<evidence type="ECO:0000313" key="1">
    <source>
        <dbReference type="EMBL" id="RVW55593.1"/>
    </source>
</evidence>
<dbReference type="EMBL" id="QGNW01001112">
    <property type="protein sequence ID" value="RVW55593.1"/>
    <property type="molecule type" value="Genomic_DNA"/>
</dbReference>
<evidence type="ECO:0000313" key="3">
    <source>
        <dbReference type="Proteomes" id="UP000288805"/>
    </source>
</evidence>
<dbReference type="Proteomes" id="UP000288805">
    <property type="component" value="Unassembled WGS sequence"/>
</dbReference>
<name>A0A438F6K7_VITVI</name>
<dbReference type="EMBL" id="QGNW01000004">
    <property type="protein sequence ID" value="RVX21912.1"/>
    <property type="molecule type" value="Genomic_DNA"/>
</dbReference>